<evidence type="ECO:0000313" key="4">
    <source>
        <dbReference type="EMBL" id="CAB4199059.1"/>
    </source>
</evidence>
<organism evidence="3">
    <name type="scientific">uncultured Caudovirales phage</name>
    <dbReference type="NCBI Taxonomy" id="2100421"/>
    <lineage>
        <taxon>Viruses</taxon>
        <taxon>Duplodnaviria</taxon>
        <taxon>Heunggongvirae</taxon>
        <taxon>Uroviricota</taxon>
        <taxon>Caudoviricetes</taxon>
        <taxon>Peduoviridae</taxon>
        <taxon>Maltschvirus</taxon>
        <taxon>Maltschvirus maltsch</taxon>
    </lineage>
</organism>
<protein>
    <submittedName>
        <fullName evidence="3">Uncharacterized protein</fullName>
    </submittedName>
</protein>
<reference evidence="3" key="1">
    <citation type="submission" date="2020-05" db="EMBL/GenBank/DDBJ databases">
        <authorList>
            <person name="Chiriac C."/>
            <person name="Salcher M."/>
            <person name="Ghai R."/>
            <person name="Kavagutti S V."/>
        </authorList>
    </citation>
    <scope>NUCLEOTIDE SEQUENCE</scope>
</reference>
<evidence type="ECO:0000256" key="1">
    <source>
        <dbReference type="SAM" id="MobiDB-lite"/>
    </source>
</evidence>
<name>A0A6J5PFT7_9CAUD</name>
<evidence type="ECO:0000313" key="2">
    <source>
        <dbReference type="EMBL" id="CAB4136011.1"/>
    </source>
</evidence>
<evidence type="ECO:0000313" key="3">
    <source>
        <dbReference type="EMBL" id="CAB4169967.1"/>
    </source>
</evidence>
<proteinExistence type="predicted"/>
<dbReference type="EMBL" id="LR796314">
    <property type="protein sequence ID" value="CAB4136011.1"/>
    <property type="molecule type" value="Genomic_DNA"/>
</dbReference>
<feature type="region of interest" description="Disordered" evidence="1">
    <location>
        <begin position="78"/>
        <end position="104"/>
    </location>
</feature>
<feature type="compositionally biased region" description="Low complexity" evidence="1">
    <location>
        <begin position="87"/>
        <end position="103"/>
    </location>
</feature>
<gene>
    <name evidence="4" type="ORF">UFOVP1334_11</name>
    <name evidence="2" type="ORF">UFOVP296_4</name>
    <name evidence="3" type="ORF">UFOVP912_23</name>
</gene>
<sequence length="162" mass="17369">MDTTTTTTTADIIESNAAVSVDQRRDYPNAAAATAAYWTNVVDTCAEYRLPLPRGSRIQYLTAVAAEARRVANDRRARALRRRGGDRAAATTTDTPAASLASPVNPLESDAESALVEYTDLIAAYIAAPRRQHTASAAIEQAYARFRLAQNAANLCANIIAI</sequence>
<dbReference type="EMBL" id="LR797283">
    <property type="protein sequence ID" value="CAB4199059.1"/>
    <property type="molecule type" value="Genomic_DNA"/>
</dbReference>
<accession>A0A6J5PFT7</accession>
<dbReference type="EMBL" id="LR796853">
    <property type="protein sequence ID" value="CAB4169967.1"/>
    <property type="molecule type" value="Genomic_DNA"/>
</dbReference>